<dbReference type="PANTHER" id="PTHR28259">
    <property type="entry name" value="FLUORIDE EXPORT PROTEIN 1-RELATED"/>
    <property type="match status" value="1"/>
</dbReference>
<dbReference type="GO" id="GO:0062054">
    <property type="term" value="F:fluoride channel activity"/>
    <property type="evidence" value="ECO:0007669"/>
    <property type="project" value="UniProtKB-UniRule"/>
</dbReference>
<accession>A0A1H9R4A2</accession>
<keyword evidence="3 10" id="KW-0812">Transmembrane</keyword>
<sequence>MLTDCIFVGIGGFAGSVLRYLCGQAFPQGDFPLTTMGINVLGSFVLGTLAALVTRGMVTDDHLSLLLRVGLCGGFTTFSTLSLEAAGMMGEGRTVAGLAYVAGSCVLGVVAAMIGGSVASA</sequence>
<keyword evidence="10" id="KW-0479">Metal-binding</keyword>
<evidence type="ECO:0000256" key="5">
    <source>
        <dbReference type="ARBA" id="ARBA00023136"/>
    </source>
</evidence>
<reference evidence="12" key="1">
    <citation type="submission" date="2016-10" db="EMBL/GenBank/DDBJ databases">
        <authorList>
            <person name="Varghese N."/>
            <person name="Submissions S."/>
        </authorList>
    </citation>
    <scope>NUCLEOTIDE SEQUENCE [LARGE SCALE GENOMIC DNA]</scope>
    <source>
        <strain evidence="12">KHGC19</strain>
    </source>
</reference>
<evidence type="ECO:0000256" key="1">
    <source>
        <dbReference type="ARBA" id="ARBA00004651"/>
    </source>
</evidence>
<evidence type="ECO:0000256" key="10">
    <source>
        <dbReference type="HAMAP-Rule" id="MF_00454"/>
    </source>
</evidence>
<evidence type="ECO:0000313" key="11">
    <source>
        <dbReference type="EMBL" id="SER67554.1"/>
    </source>
</evidence>
<feature type="binding site" evidence="10">
    <location>
        <position position="76"/>
    </location>
    <ligand>
        <name>Na(+)</name>
        <dbReference type="ChEBI" id="CHEBI:29101"/>
        <note>structural</note>
    </ligand>
</feature>
<evidence type="ECO:0000256" key="6">
    <source>
        <dbReference type="ARBA" id="ARBA00023303"/>
    </source>
</evidence>
<keyword evidence="5 10" id="KW-0472">Membrane</keyword>
<dbReference type="Pfam" id="PF02537">
    <property type="entry name" value="CRCB"/>
    <property type="match status" value="1"/>
</dbReference>
<evidence type="ECO:0000256" key="3">
    <source>
        <dbReference type="ARBA" id="ARBA00022692"/>
    </source>
</evidence>
<keyword evidence="2 10" id="KW-1003">Cell membrane</keyword>
<feature type="transmembrane region" description="Helical" evidence="10">
    <location>
        <begin position="6"/>
        <end position="22"/>
    </location>
</feature>
<feature type="transmembrane region" description="Helical" evidence="10">
    <location>
        <begin position="34"/>
        <end position="53"/>
    </location>
</feature>
<comment type="similarity">
    <text evidence="7 10">Belongs to the fluoride channel Fluc/FEX (TC 1.A.43) family.</text>
</comment>
<feature type="transmembrane region" description="Helical" evidence="10">
    <location>
        <begin position="65"/>
        <end position="83"/>
    </location>
</feature>
<name>A0A1H9R4A2_9ACTN</name>
<comment type="activity regulation">
    <text evidence="10">Na(+) is not transported, but it plays an essential structural role and its presence is essential for fluoride channel function.</text>
</comment>
<evidence type="ECO:0000256" key="8">
    <source>
        <dbReference type="ARBA" id="ARBA00035585"/>
    </source>
</evidence>
<comment type="subcellular location">
    <subcellularLocation>
        <location evidence="1 10">Cell membrane</location>
        <topology evidence="1 10">Multi-pass membrane protein</topology>
    </subcellularLocation>
</comment>
<keyword evidence="6 10" id="KW-0407">Ion channel</keyword>
<keyword evidence="10" id="KW-0813">Transport</keyword>
<dbReference type="RefSeq" id="WP_180371393.1">
    <property type="nucleotide sequence ID" value="NZ_FOGP01000007.1"/>
</dbReference>
<evidence type="ECO:0000256" key="9">
    <source>
        <dbReference type="ARBA" id="ARBA00049940"/>
    </source>
</evidence>
<dbReference type="NCBIfam" id="TIGR00494">
    <property type="entry name" value="crcB"/>
    <property type="match status" value="1"/>
</dbReference>
<comment type="function">
    <text evidence="9 10">Fluoride-specific ion channel. Important for reducing fluoride concentration in the cell, thus reducing its toxicity.</text>
</comment>
<evidence type="ECO:0000313" key="12">
    <source>
        <dbReference type="Proteomes" id="UP000199128"/>
    </source>
</evidence>
<dbReference type="GO" id="GO:0005886">
    <property type="term" value="C:plasma membrane"/>
    <property type="evidence" value="ECO:0007669"/>
    <property type="project" value="UniProtKB-SubCell"/>
</dbReference>
<keyword evidence="10" id="KW-0915">Sodium</keyword>
<gene>
    <name evidence="10" type="primary">fluC</name>
    <name evidence="10" type="synonym">crcB</name>
    <name evidence="11" type="ORF">SAMN05216446_1693</name>
</gene>
<dbReference type="GO" id="GO:0046872">
    <property type="term" value="F:metal ion binding"/>
    <property type="evidence" value="ECO:0007669"/>
    <property type="project" value="UniProtKB-KW"/>
</dbReference>
<dbReference type="Proteomes" id="UP000199128">
    <property type="component" value="Unassembled WGS sequence"/>
</dbReference>
<dbReference type="PANTHER" id="PTHR28259:SF1">
    <property type="entry name" value="FLUORIDE EXPORT PROTEIN 1-RELATED"/>
    <property type="match status" value="1"/>
</dbReference>
<keyword evidence="10" id="KW-0406">Ion transport</keyword>
<evidence type="ECO:0000256" key="4">
    <source>
        <dbReference type="ARBA" id="ARBA00022989"/>
    </source>
</evidence>
<dbReference type="GO" id="GO:0140114">
    <property type="term" value="P:cellular detoxification of fluoride"/>
    <property type="evidence" value="ECO:0007669"/>
    <property type="project" value="UniProtKB-UniRule"/>
</dbReference>
<keyword evidence="4 10" id="KW-1133">Transmembrane helix</keyword>
<feature type="binding site" evidence="10">
    <location>
        <position position="73"/>
    </location>
    <ligand>
        <name>Na(+)</name>
        <dbReference type="ChEBI" id="CHEBI:29101"/>
        <note>structural</note>
    </ligand>
</feature>
<dbReference type="InterPro" id="IPR003691">
    <property type="entry name" value="FluC"/>
</dbReference>
<dbReference type="HAMAP" id="MF_00454">
    <property type="entry name" value="FluC"/>
    <property type="match status" value="1"/>
</dbReference>
<feature type="transmembrane region" description="Helical" evidence="10">
    <location>
        <begin position="95"/>
        <end position="119"/>
    </location>
</feature>
<evidence type="ECO:0000256" key="7">
    <source>
        <dbReference type="ARBA" id="ARBA00035120"/>
    </source>
</evidence>
<proteinExistence type="inferred from homology"/>
<protein>
    <recommendedName>
        <fullName evidence="10">Fluoride-specific ion channel FluC</fullName>
    </recommendedName>
</protein>
<organism evidence="11 12">
    <name type="scientific">Parafannyhessea umbonata</name>
    <dbReference type="NCBI Taxonomy" id="604330"/>
    <lineage>
        <taxon>Bacteria</taxon>
        <taxon>Bacillati</taxon>
        <taxon>Actinomycetota</taxon>
        <taxon>Coriobacteriia</taxon>
        <taxon>Coriobacteriales</taxon>
        <taxon>Atopobiaceae</taxon>
        <taxon>Parafannyhessea</taxon>
    </lineage>
</organism>
<dbReference type="AlphaFoldDB" id="A0A1H9R4A2"/>
<dbReference type="EMBL" id="FOGP01000007">
    <property type="protein sequence ID" value="SER67554.1"/>
    <property type="molecule type" value="Genomic_DNA"/>
</dbReference>
<comment type="catalytic activity">
    <reaction evidence="8">
        <text>fluoride(in) = fluoride(out)</text>
        <dbReference type="Rhea" id="RHEA:76159"/>
        <dbReference type="ChEBI" id="CHEBI:17051"/>
    </reaction>
    <physiologicalReaction direction="left-to-right" evidence="8">
        <dbReference type="Rhea" id="RHEA:76160"/>
    </physiologicalReaction>
</comment>
<evidence type="ECO:0000256" key="2">
    <source>
        <dbReference type="ARBA" id="ARBA00022475"/>
    </source>
</evidence>